<dbReference type="STRING" id="658219.SAMN05216212_2409"/>
<protein>
    <submittedName>
        <fullName evidence="2">Uncharacterized protein</fullName>
    </submittedName>
</protein>
<keyword evidence="1" id="KW-0812">Transmembrane</keyword>
<gene>
    <name evidence="2" type="ORF">SAMN05216212_2409</name>
</gene>
<feature type="transmembrane region" description="Helical" evidence="1">
    <location>
        <begin position="7"/>
        <end position="25"/>
    </location>
</feature>
<dbReference type="OrthoDB" id="1202835at2"/>
<organism evidence="2 3">
    <name type="scientific">Microbulbifer yueqingensis</name>
    <dbReference type="NCBI Taxonomy" id="658219"/>
    <lineage>
        <taxon>Bacteria</taxon>
        <taxon>Pseudomonadati</taxon>
        <taxon>Pseudomonadota</taxon>
        <taxon>Gammaproteobacteria</taxon>
        <taxon>Cellvibrionales</taxon>
        <taxon>Microbulbiferaceae</taxon>
        <taxon>Microbulbifer</taxon>
    </lineage>
</organism>
<keyword evidence="3" id="KW-1185">Reference proteome</keyword>
<sequence length="59" mass="6673">MFKLSDFFILLAVAVSFAVSGYLWFSGYREQGIFTALWVPSILAFGIYFKVSALLARSR</sequence>
<keyword evidence="1" id="KW-1133">Transmembrane helix</keyword>
<dbReference type="AlphaFoldDB" id="A0A1G9BY73"/>
<reference evidence="3" key="1">
    <citation type="submission" date="2016-10" db="EMBL/GenBank/DDBJ databases">
        <authorList>
            <person name="Varghese N."/>
            <person name="Submissions S."/>
        </authorList>
    </citation>
    <scope>NUCLEOTIDE SEQUENCE [LARGE SCALE GENOMIC DNA]</scope>
    <source>
        <strain evidence="3">CGMCC 1.10658</strain>
    </source>
</reference>
<name>A0A1G9BY73_9GAMM</name>
<dbReference type="Proteomes" id="UP000199305">
    <property type="component" value="Unassembled WGS sequence"/>
</dbReference>
<accession>A0A1G9BY73</accession>
<proteinExistence type="predicted"/>
<dbReference type="RefSeq" id="WP_091514180.1">
    <property type="nucleotide sequence ID" value="NZ_FNFH01000004.1"/>
</dbReference>
<evidence type="ECO:0000256" key="1">
    <source>
        <dbReference type="SAM" id="Phobius"/>
    </source>
</evidence>
<keyword evidence="1" id="KW-0472">Membrane</keyword>
<evidence type="ECO:0000313" key="2">
    <source>
        <dbReference type="EMBL" id="SDK44411.1"/>
    </source>
</evidence>
<dbReference type="EMBL" id="FNFH01000004">
    <property type="protein sequence ID" value="SDK44411.1"/>
    <property type="molecule type" value="Genomic_DNA"/>
</dbReference>
<feature type="transmembrane region" description="Helical" evidence="1">
    <location>
        <begin position="37"/>
        <end position="56"/>
    </location>
</feature>
<evidence type="ECO:0000313" key="3">
    <source>
        <dbReference type="Proteomes" id="UP000199305"/>
    </source>
</evidence>